<dbReference type="PRINTS" id="PR00789">
    <property type="entry name" value="OSIALOPTASE"/>
</dbReference>
<dbReference type="InterPro" id="IPR043129">
    <property type="entry name" value="ATPase_NBD"/>
</dbReference>
<proteinExistence type="inferred from homology"/>
<feature type="domain" description="Gcp-like" evidence="8">
    <location>
        <begin position="89"/>
        <end position="414"/>
    </location>
</feature>
<evidence type="ECO:0000256" key="6">
    <source>
        <dbReference type="ARBA" id="ARBA00048117"/>
    </source>
</evidence>
<dbReference type="InterPro" id="IPR017860">
    <property type="entry name" value="Peptidase_M22_CS"/>
</dbReference>
<dbReference type="SUPFAM" id="SSF53067">
    <property type="entry name" value="Actin-like ATPase domain"/>
    <property type="match status" value="2"/>
</dbReference>
<evidence type="ECO:0000256" key="4">
    <source>
        <dbReference type="ARBA" id="ARBA00022723"/>
    </source>
</evidence>
<evidence type="ECO:0000256" key="5">
    <source>
        <dbReference type="ARBA" id="ARBA00023315"/>
    </source>
</evidence>
<keyword evidence="3 7" id="KW-0819">tRNA processing</keyword>
<comment type="similarity">
    <text evidence="7">Belongs to the KAE1 / TsaD family.</text>
</comment>
<dbReference type="Proteomes" id="UP001370758">
    <property type="component" value="Unassembled WGS sequence"/>
</dbReference>
<dbReference type="PROSITE" id="PS01016">
    <property type="entry name" value="GLYCOPROTEASE"/>
    <property type="match status" value="1"/>
</dbReference>
<keyword evidence="2 7" id="KW-0808">Transferase</keyword>
<evidence type="ECO:0000256" key="7">
    <source>
        <dbReference type="HAMAP-Rule" id="MF_03179"/>
    </source>
</evidence>
<dbReference type="NCBIfam" id="TIGR00329">
    <property type="entry name" value="gcp_kae1"/>
    <property type="match status" value="1"/>
</dbReference>
<comment type="catalytic activity">
    <reaction evidence="6 7">
        <text>L-threonylcarbamoyladenylate + adenosine(37) in tRNA = N(6)-L-threonylcarbamoyladenosine(37) in tRNA + AMP + H(+)</text>
        <dbReference type="Rhea" id="RHEA:37059"/>
        <dbReference type="Rhea" id="RHEA-COMP:10162"/>
        <dbReference type="Rhea" id="RHEA-COMP:10163"/>
        <dbReference type="ChEBI" id="CHEBI:15378"/>
        <dbReference type="ChEBI" id="CHEBI:73682"/>
        <dbReference type="ChEBI" id="CHEBI:74411"/>
        <dbReference type="ChEBI" id="CHEBI:74418"/>
        <dbReference type="ChEBI" id="CHEBI:456215"/>
        <dbReference type="EC" id="2.3.1.234"/>
    </reaction>
</comment>
<evidence type="ECO:0000313" key="10">
    <source>
        <dbReference type="Proteomes" id="UP001370758"/>
    </source>
</evidence>
<dbReference type="InterPro" id="IPR022450">
    <property type="entry name" value="TsaD"/>
</dbReference>
<dbReference type="GO" id="GO:0061711">
    <property type="term" value="F:tRNA N(6)-L-threonylcarbamoyladenine synthase activity"/>
    <property type="evidence" value="ECO:0007669"/>
    <property type="project" value="UniProtKB-EC"/>
</dbReference>
<keyword evidence="7" id="KW-0496">Mitochondrion</keyword>
<dbReference type="Gene3D" id="3.30.420.40">
    <property type="match status" value="3"/>
</dbReference>
<dbReference type="AlphaFoldDB" id="A0AAV9WLG1"/>
<evidence type="ECO:0000313" key="9">
    <source>
        <dbReference type="EMBL" id="KAK6511124.1"/>
    </source>
</evidence>
<keyword evidence="5 7" id="KW-0012">Acyltransferase</keyword>
<dbReference type="PANTHER" id="PTHR11735:SF6">
    <property type="entry name" value="TRNA N6-ADENOSINE THREONYLCARBAMOYLTRANSFERASE, MITOCHONDRIAL"/>
    <property type="match status" value="1"/>
</dbReference>
<dbReference type="Pfam" id="PF00814">
    <property type="entry name" value="TsaD"/>
    <property type="match status" value="1"/>
</dbReference>
<evidence type="ECO:0000256" key="2">
    <source>
        <dbReference type="ARBA" id="ARBA00022679"/>
    </source>
</evidence>
<dbReference type="HAMAP" id="MF_01445">
    <property type="entry name" value="TsaD"/>
    <property type="match status" value="1"/>
</dbReference>
<dbReference type="EMBL" id="JAVHJL010000001">
    <property type="protein sequence ID" value="KAK6511124.1"/>
    <property type="molecule type" value="Genomic_DNA"/>
</dbReference>
<comment type="subunit">
    <text evidence="7">Homodimer.</text>
</comment>
<dbReference type="GO" id="GO:0072670">
    <property type="term" value="P:mitochondrial tRNA threonylcarbamoyladenosine modification"/>
    <property type="evidence" value="ECO:0007669"/>
    <property type="project" value="TreeGrafter"/>
</dbReference>
<protein>
    <recommendedName>
        <fullName evidence="1">N(6)-L-threonylcarbamoyladenine synthase</fullName>
        <ecNumber evidence="1">2.3.1.234</ecNumber>
    </recommendedName>
</protein>
<reference evidence="9 10" key="1">
    <citation type="submission" date="2023-08" db="EMBL/GenBank/DDBJ databases">
        <authorList>
            <person name="Palmer J.M."/>
        </authorList>
    </citation>
    <scope>NUCLEOTIDE SEQUENCE [LARGE SCALE GENOMIC DNA]</scope>
    <source>
        <strain evidence="9 10">TWF481</strain>
    </source>
</reference>
<dbReference type="GO" id="GO:0046872">
    <property type="term" value="F:metal ion binding"/>
    <property type="evidence" value="ECO:0007669"/>
    <property type="project" value="UniProtKB-KW"/>
</dbReference>
<comment type="cofactor">
    <cofactor evidence="7">
        <name>a divalent metal cation</name>
        <dbReference type="ChEBI" id="CHEBI:60240"/>
    </cofactor>
    <text evidence="7">Binds 1 divalent metal cation per subunit.</text>
</comment>
<gene>
    <name evidence="9" type="ORF">TWF481_000046</name>
</gene>
<keyword evidence="4 7" id="KW-0479">Metal-binding</keyword>
<keyword evidence="10" id="KW-1185">Reference proteome</keyword>
<evidence type="ECO:0000259" key="8">
    <source>
        <dbReference type="Pfam" id="PF00814"/>
    </source>
</evidence>
<organism evidence="9 10">
    <name type="scientific">Arthrobotrys musiformis</name>
    <dbReference type="NCBI Taxonomy" id="47236"/>
    <lineage>
        <taxon>Eukaryota</taxon>
        <taxon>Fungi</taxon>
        <taxon>Dikarya</taxon>
        <taxon>Ascomycota</taxon>
        <taxon>Pezizomycotina</taxon>
        <taxon>Orbiliomycetes</taxon>
        <taxon>Orbiliales</taxon>
        <taxon>Orbiliaceae</taxon>
        <taxon>Arthrobotrys</taxon>
    </lineage>
</organism>
<name>A0AAV9WLG1_9PEZI</name>
<comment type="caution">
    <text evidence="9">The sequence shown here is derived from an EMBL/GenBank/DDBJ whole genome shotgun (WGS) entry which is preliminary data.</text>
</comment>
<dbReference type="InterPro" id="IPR017861">
    <property type="entry name" value="KAE1/TsaD"/>
</dbReference>
<evidence type="ECO:0000256" key="1">
    <source>
        <dbReference type="ARBA" id="ARBA00012156"/>
    </source>
</evidence>
<evidence type="ECO:0000256" key="3">
    <source>
        <dbReference type="ARBA" id="ARBA00022694"/>
    </source>
</evidence>
<accession>A0AAV9WLG1</accession>
<dbReference type="PANTHER" id="PTHR11735">
    <property type="entry name" value="TRNA N6-ADENOSINE THREONYLCARBAMOYLTRANSFERASE"/>
    <property type="match status" value="1"/>
</dbReference>
<comment type="function">
    <text evidence="7">Required for the formation of a threonylcarbamoyl group on adenosine at position 37 (t(6)A37) in mitochondrial tRNAs that read codons beginning with adenine. Probably involved in the transfer of the threonylcarbamoyl moiety of threonylcarbamoyl-AMP (TC-AMP) to the N6 group of A37. Involved in mitochondrial genome maintenance.</text>
</comment>
<comment type="subcellular location">
    <subcellularLocation>
        <location evidence="7">Mitochondrion</location>
    </subcellularLocation>
</comment>
<dbReference type="EC" id="2.3.1.234" evidence="1"/>
<dbReference type="InterPro" id="IPR000905">
    <property type="entry name" value="Gcp-like_dom"/>
</dbReference>
<sequence length="474" mass="52843">MTVARLFGAVARCSSSHMRPQRLQVRRHDTILTLGWRNHWILQYQYSSKRPFTVLGIESSCDDSSVAILQVPGSEKPTLPFHGKVTADTTKFLGINPITAFQSHRRNLSPLIQTAIKHLPNGQKPDIIAVTRGPGMVSSLDVGLETAKGLALAWGIPLVGVNHMQAHALTVRLCRALEGNGLNNPEYPFLSLLVSGGHTMIVVSWSLTDHEVLAETIDTAVGDCLDKVARVIVPEEILKSKKDTNYGKILEEFAFPDGLDNQYEASRTDVVGDQLQEKYGWRLPVSLGGTKKEGHRGLMKFSFAGLRSSIDRLIDTRRNTKGDNWADIDERKALSREVMRRCWEHLASRAILTLESLRKKDVNIGTVVVSGGVASNRFLREVLRKQLDFSSFGEVNLAFPPIEFCTDNAAMIAWTGYEMYQAGYESTLDIAPFRKWSLQSLDETVHDVEKDWEENAFGILGVSGWKRRSSISPN</sequence>
<dbReference type="GO" id="GO:0005739">
    <property type="term" value="C:mitochondrion"/>
    <property type="evidence" value="ECO:0007669"/>
    <property type="project" value="UniProtKB-SubCell"/>
</dbReference>